<organism evidence="1 2">
    <name type="scientific">Sphingomonas aerophila</name>
    <dbReference type="NCBI Taxonomy" id="1344948"/>
    <lineage>
        <taxon>Bacteria</taxon>
        <taxon>Pseudomonadati</taxon>
        <taxon>Pseudomonadota</taxon>
        <taxon>Alphaproteobacteria</taxon>
        <taxon>Sphingomonadales</taxon>
        <taxon>Sphingomonadaceae</taxon>
        <taxon>Sphingomonas</taxon>
    </lineage>
</organism>
<name>A0A7W9BG79_9SPHN</name>
<evidence type="ECO:0000313" key="1">
    <source>
        <dbReference type="EMBL" id="MBB5716641.1"/>
    </source>
</evidence>
<dbReference type="EMBL" id="JACIJK010000012">
    <property type="protein sequence ID" value="MBB5716641.1"/>
    <property type="molecule type" value="Genomic_DNA"/>
</dbReference>
<dbReference type="Proteomes" id="UP000546200">
    <property type="component" value="Unassembled WGS sequence"/>
</dbReference>
<sequence>MPSINHNPGFDTYYGGVRPDRRDLLAACPELSADLPAGYPLADNEARARAKVGAPIPGKKVREAFIYFIDVPQVSADLRTAVVHMGYSCTGLCGADFEARYVRTAQGWRLQEAIRTLSVS</sequence>
<protein>
    <submittedName>
        <fullName evidence="1">Uncharacterized protein</fullName>
    </submittedName>
</protein>
<reference evidence="1 2" key="1">
    <citation type="submission" date="2020-08" db="EMBL/GenBank/DDBJ databases">
        <title>Genomic Encyclopedia of Type Strains, Phase IV (KMG-IV): sequencing the most valuable type-strain genomes for metagenomic binning, comparative biology and taxonomic classification.</title>
        <authorList>
            <person name="Goeker M."/>
        </authorList>
    </citation>
    <scope>NUCLEOTIDE SEQUENCE [LARGE SCALE GENOMIC DNA]</scope>
    <source>
        <strain evidence="1 2">DSM 100044</strain>
    </source>
</reference>
<proteinExistence type="predicted"/>
<keyword evidence="2" id="KW-1185">Reference proteome</keyword>
<dbReference type="RefSeq" id="WP_221234843.1">
    <property type="nucleotide sequence ID" value="NZ_JACIJK010000012.1"/>
</dbReference>
<evidence type="ECO:0000313" key="2">
    <source>
        <dbReference type="Proteomes" id="UP000546200"/>
    </source>
</evidence>
<dbReference type="AlphaFoldDB" id="A0A7W9BG79"/>
<comment type="caution">
    <text evidence="1">The sequence shown here is derived from an EMBL/GenBank/DDBJ whole genome shotgun (WGS) entry which is preliminary data.</text>
</comment>
<accession>A0A7W9BG79</accession>
<gene>
    <name evidence="1" type="ORF">FHS94_003511</name>
</gene>